<dbReference type="SUPFAM" id="SSF56719">
    <property type="entry name" value="Type II DNA topoisomerase"/>
    <property type="match status" value="1"/>
</dbReference>
<dbReference type="GO" id="GO:0003918">
    <property type="term" value="F:DNA topoisomerase type II (double strand cut, ATP-hydrolyzing) activity"/>
    <property type="evidence" value="ECO:0007669"/>
    <property type="project" value="UniProtKB-EC"/>
</dbReference>
<name>A0A1G7G3Y5_9FLAO</name>
<keyword evidence="3 6" id="KW-0799">Topoisomerase</keyword>
<dbReference type="GO" id="GO:0005524">
    <property type="term" value="F:ATP binding"/>
    <property type="evidence" value="ECO:0007669"/>
    <property type="project" value="InterPro"/>
</dbReference>
<dbReference type="InterPro" id="IPR013760">
    <property type="entry name" value="Topo_IIA-like_dom_sf"/>
</dbReference>
<evidence type="ECO:0000256" key="3">
    <source>
        <dbReference type="ARBA" id="ARBA00023029"/>
    </source>
</evidence>
<feature type="active site" description="O-(5'-phospho-DNA)-tyrosine intermediate" evidence="6">
    <location>
        <position position="130"/>
    </location>
</feature>
<evidence type="ECO:0000256" key="6">
    <source>
        <dbReference type="PROSITE-ProRule" id="PRU01384"/>
    </source>
</evidence>
<dbReference type="RefSeq" id="WP_074538023.1">
    <property type="nucleotide sequence ID" value="NZ_FNBD01000004.1"/>
</dbReference>
<sequence length="888" mass="101152">MEENEELNEEHLEPQDHQENSQDSLTKVTGMYKDWFLDYASYVILERAVPAIEDGFKPVQRRIMHALKELDDGRYNKVANVVGHTMQYHPHGDASIADAMVQIGQKDLLIDTQGNWGNILTGDSAAASRYIEARLSKFALEVVFSPKITEWQSSYDGRKKEPTNLPVKFPLLLAQGAEGIAVGLSTKVLPHNFIELIDSSIKHLKGQKFTIYPDFPTSGIIDVSNYNDGIRGGKIRVRAKISQLDKSTLVINEIPYGTNTSSLIDSILKANEKGKIKIRKIEDNTAADVEILIHLPSGLSPDKTIDALYAFTACESSISPLGCIIEDNKPLFIGVTEMLQRSTDYTVELLRAELEVQLRELEEQWHFASLERIFIENRIYRDIEEQETWEGVIKAIDDGLKPHIKHLKRAVTEEDIARLTEIRIKRISKFDIDKAQQLIDSLEERIAEVKNNLEHIIEFAIDYFKNLKTKYGKDRERKSEIRIFDDIEATKVVIRNTKLYVNREEGFIGTSLKRDEYVAECSDIDDIIVMTKAGEMMITKVDSKTFVGKNIIHAAIFKKKDKRTIYNMVYKDGKGGPSYIKRFYVTGVTRDKMYDLTNGSANSDVLYFSENPNGEAEVISVLLRQAGSIKKLKWDIDFADVLIKGRASKGNIVTKYPVKRIELKEKGVSTLKPRKIWFDDVVRRLNVDGRGELLGEFRGEDRLLVVTQKGYVKTFLPEMTTHFDEDMIVLEKWIPNKPLSSIYYEGEKDRYYIKRFLVENENKDELFISEHPKSVLEIVSTDWRPVFEIEFSKPRGKEQKPNQTIDVEDFIAVKGIKALGNQVTAEKIKNVDALEPLEYSSPEAPEEKESKLIDGNSEEGQTDSDAQVSKSNDDTDKEGDSNSQATLF</sequence>
<dbReference type="Gene3D" id="3.90.199.10">
    <property type="entry name" value="Topoisomerase II, domain 5"/>
    <property type="match status" value="1"/>
</dbReference>
<feature type="compositionally biased region" description="Basic and acidic residues" evidence="8">
    <location>
        <begin position="871"/>
        <end position="880"/>
    </location>
</feature>
<proteinExistence type="inferred from homology"/>
<dbReference type="SMART" id="SM00434">
    <property type="entry name" value="TOP4c"/>
    <property type="match status" value="1"/>
</dbReference>
<evidence type="ECO:0000256" key="7">
    <source>
        <dbReference type="SAM" id="Coils"/>
    </source>
</evidence>
<dbReference type="Gene3D" id="1.10.268.10">
    <property type="entry name" value="Topoisomerase, domain 3"/>
    <property type="match status" value="1"/>
</dbReference>
<evidence type="ECO:0000313" key="10">
    <source>
        <dbReference type="EMBL" id="SDE82831.1"/>
    </source>
</evidence>
<feature type="region of interest" description="Disordered" evidence="8">
    <location>
        <begin position="1"/>
        <end position="23"/>
    </location>
</feature>
<accession>A0A1G7G3Y5</accession>
<dbReference type="NCBIfam" id="NF007209">
    <property type="entry name" value="PRK09631.1"/>
    <property type="match status" value="1"/>
</dbReference>
<feature type="compositionally biased region" description="Basic and acidic residues" evidence="8">
    <location>
        <begin position="9"/>
        <end position="20"/>
    </location>
</feature>
<dbReference type="Proteomes" id="UP000182114">
    <property type="component" value="Unassembled WGS sequence"/>
</dbReference>
<evidence type="ECO:0000256" key="1">
    <source>
        <dbReference type="ARBA" id="ARBA00000185"/>
    </source>
</evidence>
<dbReference type="PANTHER" id="PTHR43493:SF5">
    <property type="entry name" value="DNA GYRASE SUBUNIT A, CHLOROPLASTIC_MITOCHONDRIAL"/>
    <property type="match status" value="1"/>
</dbReference>
<organism evidence="10 11">
    <name type="scientific">Cellulophaga baltica</name>
    <dbReference type="NCBI Taxonomy" id="76594"/>
    <lineage>
        <taxon>Bacteria</taxon>
        <taxon>Pseudomonadati</taxon>
        <taxon>Bacteroidota</taxon>
        <taxon>Flavobacteriia</taxon>
        <taxon>Flavobacteriales</taxon>
        <taxon>Flavobacteriaceae</taxon>
        <taxon>Cellulophaga</taxon>
    </lineage>
</organism>
<dbReference type="EMBL" id="FNBD01000004">
    <property type="protein sequence ID" value="SDE82831.1"/>
    <property type="molecule type" value="Genomic_DNA"/>
</dbReference>
<dbReference type="InterPro" id="IPR050220">
    <property type="entry name" value="Type_II_DNA_Topoisomerases"/>
</dbReference>
<dbReference type="GO" id="GO:0006265">
    <property type="term" value="P:DNA topological change"/>
    <property type="evidence" value="ECO:0007669"/>
    <property type="project" value="UniProtKB-UniRule"/>
</dbReference>
<protein>
    <submittedName>
        <fullName evidence="10">Topoisomerase-4 subunit A</fullName>
    </submittedName>
</protein>
<dbReference type="AlphaFoldDB" id="A0A1G7G3Y5"/>
<evidence type="ECO:0000256" key="2">
    <source>
        <dbReference type="ARBA" id="ARBA00008263"/>
    </source>
</evidence>
<dbReference type="NCBIfam" id="NF009397">
    <property type="entry name" value="PRK12758.1"/>
    <property type="match status" value="1"/>
</dbReference>
<keyword evidence="7" id="KW-0175">Coiled coil</keyword>
<dbReference type="InterPro" id="IPR013757">
    <property type="entry name" value="Topo_IIA_A_a_sf"/>
</dbReference>
<dbReference type="Pfam" id="PF00521">
    <property type="entry name" value="DNA_topoisoIV"/>
    <property type="match status" value="1"/>
</dbReference>
<keyword evidence="5 6" id="KW-0413">Isomerase</keyword>
<evidence type="ECO:0000256" key="4">
    <source>
        <dbReference type="ARBA" id="ARBA00023125"/>
    </source>
</evidence>
<reference evidence="11" key="1">
    <citation type="submission" date="2016-10" db="EMBL/GenBank/DDBJ databases">
        <authorList>
            <person name="Varghese N."/>
            <person name="Submissions S."/>
        </authorList>
    </citation>
    <scope>NUCLEOTIDE SEQUENCE [LARGE SCALE GENOMIC DNA]</scope>
    <source>
        <strain evidence="11">DSM 24729</strain>
    </source>
</reference>
<dbReference type="eggNOG" id="COG0188">
    <property type="taxonomic scope" value="Bacteria"/>
</dbReference>
<gene>
    <name evidence="10" type="ORF">SAMN04487992_104111</name>
</gene>
<dbReference type="PROSITE" id="PS52040">
    <property type="entry name" value="TOPO_IIA"/>
    <property type="match status" value="1"/>
</dbReference>
<comment type="catalytic activity">
    <reaction evidence="1 6">
        <text>ATP-dependent breakage, passage and rejoining of double-stranded DNA.</text>
        <dbReference type="EC" id="5.6.2.2"/>
    </reaction>
</comment>
<dbReference type="Gene3D" id="3.30.1360.40">
    <property type="match status" value="1"/>
</dbReference>
<dbReference type="InterPro" id="IPR002205">
    <property type="entry name" value="Topo_IIA_dom_A"/>
</dbReference>
<feature type="domain" description="Topo IIA-type catalytic" evidence="9">
    <location>
        <begin position="49"/>
        <end position="492"/>
    </location>
</feature>
<dbReference type="InterPro" id="IPR013758">
    <property type="entry name" value="Topo_IIA_A/C_ab"/>
</dbReference>
<evidence type="ECO:0000313" key="11">
    <source>
        <dbReference type="Proteomes" id="UP000182114"/>
    </source>
</evidence>
<comment type="similarity">
    <text evidence="2">Belongs to the type II topoisomerase GyrA/ParC subunit family.</text>
</comment>
<dbReference type="GO" id="GO:0005737">
    <property type="term" value="C:cytoplasm"/>
    <property type="evidence" value="ECO:0007669"/>
    <property type="project" value="TreeGrafter"/>
</dbReference>
<dbReference type="PANTHER" id="PTHR43493">
    <property type="entry name" value="DNA GYRASE/TOPOISOMERASE SUBUNIT A"/>
    <property type="match status" value="1"/>
</dbReference>
<evidence type="ECO:0000259" key="9">
    <source>
        <dbReference type="PROSITE" id="PS52040"/>
    </source>
</evidence>
<feature type="coiled-coil region" evidence="7">
    <location>
        <begin position="432"/>
        <end position="459"/>
    </location>
</feature>
<keyword evidence="11" id="KW-1185">Reference proteome</keyword>
<dbReference type="GO" id="GO:0003677">
    <property type="term" value="F:DNA binding"/>
    <property type="evidence" value="ECO:0007669"/>
    <property type="project" value="UniProtKB-UniRule"/>
</dbReference>
<feature type="region of interest" description="Disordered" evidence="8">
    <location>
        <begin position="832"/>
        <end position="888"/>
    </location>
</feature>
<dbReference type="GO" id="GO:0009330">
    <property type="term" value="C:DNA topoisomerase type II (double strand cut, ATP-hydrolyzing) complex"/>
    <property type="evidence" value="ECO:0007669"/>
    <property type="project" value="TreeGrafter"/>
</dbReference>
<keyword evidence="4 6" id="KW-0238">DNA-binding</keyword>
<evidence type="ECO:0000256" key="5">
    <source>
        <dbReference type="ARBA" id="ARBA00023235"/>
    </source>
</evidence>
<evidence type="ECO:0000256" key="8">
    <source>
        <dbReference type="SAM" id="MobiDB-lite"/>
    </source>
</evidence>